<evidence type="ECO:0000256" key="3">
    <source>
        <dbReference type="ARBA" id="ARBA00022679"/>
    </source>
</evidence>
<evidence type="ECO:0000313" key="6">
    <source>
        <dbReference type="EMBL" id="MCQ8895206.1"/>
    </source>
</evidence>
<reference evidence="6 7" key="1">
    <citation type="submission" date="2022-07" db="EMBL/GenBank/DDBJ databases">
        <authorList>
            <person name="Xamxidin M."/>
            <person name="Wu M."/>
        </authorList>
    </citation>
    <scope>NUCLEOTIDE SEQUENCE [LARGE SCALE GENOMIC DNA]</scope>
    <source>
        <strain evidence="6 7">NBRC 111650</strain>
    </source>
</reference>
<comment type="catalytic activity">
    <reaction evidence="1">
        <text>3'-dephospho-CoA + ATP = 2'-(5''-triphospho-alpha-D-ribosyl)-3'-dephospho-CoA + adenine</text>
        <dbReference type="Rhea" id="RHEA:15117"/>
        <dbReference type="ChEBI" id="CHEBI:16708"/>
        <dbReference type="ChEBI" id="CHEBI:30616"/>
        <dbReference type="ChEBI" id="CHEBI:57328"/>
        <dbReference type="ChEBI" id="CHEBI:61378"/>
        <dbReference type="EC" id="2.4.2.52"/>
    </reaction>
</comment>
<evidence type="ECO:0000256" key="2">
    <source>
        <dbReference type="ARBA" id="ARBA00012074"/>
    </source>
</evidence>
<evidence type="ECO:0000256" key="4">
    <source>
        <dbReference type="ARBA" id="ARBA00022741"/>
    </source>
</evidence>
<organism evidence="6 7">
    <name type="scientific">Limnobacter humi</name>
    <dbReference type="NCBI Taxonomy" id="1778671"/>
    <lineage>
        <taxon>Bacteria</taxon>
        <taxon>Pseudomonadati</taxon>
        <taxon>Pseudomonadota</taxon>
        <taxon>Betaproteobacteria</taxon>
        <taxon>Burkholderiales</taxon>
        <taxon>Burkholderiaceae</taxon>
        <taxon>Limnobacter</taxon>
    </lineage>
</organism>
<dbReference type="GO" id="GO:0016757">
    <property type="term" value="F:glycosyltransferase activity"/>
    <property type="evidence" value="ECO:0007669"/>
    <property type="project" value="UniProtKB-KW"/>
</dbReference>
<gene>
    <name evidence="6" type="ORF">NQT62_01985</name>
</gene>
<dbReference type="Gene3D" id="1.10.4200.10">
    <property type="entry name" value="Triphosphoribosyl-dephospho-CoA protein"/>
    <property type="match status" value="1"/>
</dbReference>
<dbReference type="GO" id="GO:0046917">
    <property type="term" value="F:triphosphoribosyl-dephospho-CoA synthase activity"/>
    <property type="evidence" value="ECO:0007669"/>
    <property type="project" value="UniProtKB-EC"/>
</dbReference>
<keyword evidence="6" id="KW-0328">Glycosyltransferase</keyword>
<keyword evidence="7" id="KW-1185">Reference proteome</keyword>
<dbReference type="InterPro" id="IPR002736">
    <property type="entry name" value="CitG"/>
</dbReference>
<sequence>MGLNHLPNTRAQVLSPENLAASASVALYRELALYPKPGLVSFRDNGSHRDMTAHTFLRSIHALRPYFADMVTLGAQLATFRTLQDRGIQAEVDMLKATGGINTHRGAIFMLGLLCASAGLLQARAMRLSAENLRDCLQMAWGDELEQKSRQVRNTRGYLLGRQHGLRSAAEEAARGFPCIFEVGLPALRAAQQYHLHPDEQQRRLFLALLSHIDDTNLVNRGGMAGLQFAREAACMALQDLQPGASVEPVLAVLHTAFVQRNLSPGGCADALAATLWVDTVCGAQP</sequence>
<evidence type="ECO:0000313" key="7">
    <source>
        <dbReference type="Proteomes" id="UP001204142"/>
    </source>
</evidence>
<dbReference type="Proteomes" id="UP001204142">
    <property type="component" value="Unassembled WGS sequence"/>
</dbReference>
<evidence type="ECO:0000256" key="5">
    <source>
        <dbReference type="ARBA" id="ARBA00022840"/>
    </source>
</evidence>
<dbReference type="Pfam" id="PF01874">
    <property type="entry name" value="CitG"/>
    <property type="match status" value="1"/>
</dbReference>
<keyword evidence="5" id="KW-0067">ATP-binding</keyword>
<dbReference type="EMBL" id="JANIGO010000001">
    <property type="protein sequence ID" value="MCQ8895206.1"/>
    <property type="molecule type" value="Genomic_DNA"/>
</dbReference>
<dbReference type="RefSeq" id="WP_256762879.1">
    <property type="nucleotide sequence ID" value="NZ_JANIGO010000001.1"/>
</dbReference>
<dbReference type="EC" id="2.4.2.52" evidence="2"/>
<evidence type="ECO:0000256" key="1">
    <source>
        <dbReference type="ARBA" id="ARBA00001210"/>
    </source>
</evidence>
<proteinExistence type="predicted"/>
<keyword evidence="3 6" id="KW-0808">Transferase</keyword>
<accession>A0ABT1WDT9</accession>
<name>A0ABT1WDT9_9BURK</name>
<comment type="caution">
    <text evidence="6">The sequence shown here is derived from an EMBL/GenBank/DDBJ whole genome shotgun (WGS) entry which is preliminary data.</text>
</comment>
<dbReference type="PANTHER" id="PTHR30201">
    <property type="entry name" value="TRIPHOSPHORIBOSYL-DEPHOSPHO-COA SYNTHASE"/>
    <property type="match status" value="1"/>
</dbReference>
<dbReference type="PANTHER" id="PTHR30201:SF2">
    <property type="entry name" value="2-(5''-TRIPHOSPHORIBOSYL)-3'-DEPHOSPHOCOENZYME-A SYNTHASE"/>
    <property type="match status" value="1"/>
</dbReference>
<protein>
    <recommendedName>
        <fullName evidence="2">triphosphoribosyl-dephospho-CoA synthase</fullName>
        <ecNumber evidence="2">2.4.2.52</ecNumber>
    </recommendedName>
</protein>
<keyword evidence="4" id="KW-0547">Nucleotide-binding</keyword>